<keyword evidence="6" id="KW-0539">Nucleus</keyword>
<dbReference type="InterPro" id="IPR001138">
    <property type="entry name" value="Zn2Cys6_DnaBD"/>
</dbReference>
<name>A0A0J9UQG8_FUSO4</name>
<reference evidence="8" key="1">
    <citation type="submission" date="2007-04" db="EMBL/GenBank/DDBJ databases">
        <authorList>
            <consortium name="The Broad Institute Genome Sequencing Platform"/>
            <person name="Birren B."/>
            <person name="Lander E."/>
            <person name="Galagan J."/>
            <person name="Nusbaum C."/>
            <person name="Devon K."/>
            <person name="Ma L.-J."/>
            <person name="Jaffe D."/>
            <person name="Butler J."/>
            <person name="Alvarez P."/>
            <person name="Gnerre S."/>
            <person name="Grabherr M."/>
            <person name="Kleber M."/>
            <person name="Mauceli E."/>
            <person name="Brockman W."/>
            <person name="MacCallum I.A."/>
            <person name="Young S."/>
            <person name="LaButti K."/>
            <person name="DeCaprio D."/>
            <person name="Crawford M."/>
            <person name="Koehrsen M."/>
            <person name="Engels R."/>
            <person name="Montgomery P."/>
            <person name="Pearson M."/>
            <person name="Howarth C."/>
            <person name="Larson L."/>
            <person name="White J."/>
            <person name="O'Leary S."/>
            <person name="Kodira C."/>
            <person name="Zeng Q."/>
            <person name="Yandava C."/>
            <person name="Alvarado L."/>
            <person name="Kistler C."/>
            <person name="Shim W.-B."/>
            <person name="Kang S."/>
            <person name="Woloshuk C."/>
        </authorList>
    </citation>
    <scope>NUCLEOTIDE SEQUENCE</scope>
    <source>
        <strain evidence="8">4287</strain>
    </source>
</reference>
<dbReference type="KEGG" id="fox:FOXG_03989"/>
<keyword evidence="2" id="KW-0862">Zinc</keyword>
<evidence type="ECO:0000256" key="1">
    <source>
        <dbReference type="ARBA" id="ARBA00022723"/>
    </source>
</evidence>
<dbReference type="CDD" id="cd00067">
    <property type="entry name" value="GAL4"/>
    <property type="match status" value="1"/>
</dbReference>
<dbReference type="AlphaFoldDB" id="A0A0J9UQG8"/>
<dbReference type="GO" id="GO:0000981">
    <property type="term" value="F:DNA-binding transcription factor activity, RNA polymerase II-specific"/>
    <property type="evidence" value="ECO:0007669"/>
    <property type="project" value="InterPro"/>
</dbReference>
<dbReference type="OrthoDB" id="1919336at2759"/>
<accession>A0A0J9UQG8</accession>
<dbReference type="VEuPathDB" id="FungiDB:FOXG_03989"/>
<dbReference type="InterPro" id="IPR052360">
    <property type="entry name" value="Transcr_Regulatory_Proteins"/>
</dbReference>
<dbReference type="InterPro" id="IPR021858">
    <property type="entry name" value="Fun_TF"/>
</dbReference>
<gene>
    <name evidence="8" type="ORF">FOXG_03989</name>
</gene>
<evidence type="ECO:0000313" key="9">
    <source>
        <dbReference type="Proteomes" id="UP000009097"/>
    </source>
</evidence>
<dbReference type="Proteomes" id="UP000009097">
    <property type="component" value="Unassembled WGS sequence"/>
</dbReference>
<evidence type="ECO:0000256" key="4">
    <source>
        <dbReference type="ARBA" id="ARBA00023125"/>
    </source>
</evidence>
<dbReference type="Pfam" id="PF00172">
    <property type="entry name" value="Zn_clus"/>
    <property type="match status" value="1"/>
</dbReference>
<dbReference type="SUPFAM" id="SSF57701">
    <property type="entry name" value="Zn2/Cys6 DNA-binding domain"/>
    <property type="match status" value="1"/>
</dbReference>
<evidence type="ECO:0000256" key="5">
    <source>
        <dbReference type="ARBA" id="ARBA00023163"/>
    </source>
</evidence>
<keyword evidence="4" id="KW-0238">DNA-binding</keyword>
<organism evidence="8 9">
    <name type="scientific">Fusarium oxysporum f. sp. lycopersici (strain 4287 / CBS 123668 / FGSC 9935 / NRRL 34936)</name>
    <name type="common">Fusarium vascular wilt of tomato</name>
    <dbReference type="NCBI Taxonomy" id="426428"/>
    <lineage>
        <taxon>Eukaryota</taxon>
        <taxon>Fungi</taxon>
        <taxon>Dikarya</taxon>
        <taxon>Ascomycota</taxon>
        <taxon>Pezizomycotina</taxon>
        <taxon>Sordariomycetes</taxon>
        <taxon>Hypocreomycetidae</taxon>
        <taxon>Hypocreales</taxon>
        <taxon>Nectriaceae</taxon>
        <taxon>Fusarium</taxon>
        <taxon>Fusarium oxysporum species complex</taxon>
    </lineage>
</organism>
<feature type="domain" description="Zn(2)-C6 fungal-type" evidence="7">
    <location>
        <begin position="27"/>
        <end position="57"/>
    </location>
</feature>
<proteinExistence type="predicted"/>
<evidence type="ECO:0000256" key="3">
    <source>
        <dbReference type="ARBA" id="ARBA00023015"/>
    </source>
</evidence>
<evidence type="ECO:0000256" key="2">
    <source>
        <dbReference type="ARBA" id="ARBA00022833"/>
    </source>
</evidence>
<dbReference type="PANTHER" id="PTHR36206:SF4">
    <property type="entry name" value="HYPOTHETICAL CONSERVED PROTEIN (EUROFUNG)-RELATED"/>
    <property type="match status" value="1"/>
</dbReference>
<evidence type="ECO:0000256" key="6">
    <source>
        <dbReference type="ARBA" id="ARBA00023242"/>
    </source>
</evidence>
<dbReference type="PROSITE" id="PS00463">
    <property type="entry name" value="ZN2_CY6_FUNGAL_1"/>
    <property type="match status" value="1"/>
</dbReference>
<dbReference type="InterPro" id="IPR036864">
    <property type="entry name" value="Zn2-C6_fun-type_DNA-bd_sf"/>
</dbReference>
<dbReference type="RefSeq" id="XP_018238461.1">
    <property type="nucleotide sequence ID" value="XM_018381864.1"/>
</dbReference>
<dbReference type="PROSITE" id="PS50048">
    <property type="entry name" value="ZN2_CY6_FUNGAL_2"/>
    <property type="match status" value="1"/>
</dbReference>
<dbReference type="EMBL" id="DS231699">
    <property type="protein sequence ID" value="KNB00416.1"/>
    <property type="molecule type" value="Genomic_DNA"/>
</dbReference>
<evidence type="ECO:0000259" key="7">
    <source>
        <dbReference type="PROSITE" id="PS50048"/>
    </source>
</evidence>
<keyword evidence="5" id="KW-0804">Transcription</keyword>
<dbReference type="Pfam" id="PF11951">
    <property type="entry name" value="Fungal_trans_2"/>
    <property type="match status" value="1"/>
</dbReference>
<dbReference type="GeneID" id="28946069"/>
<dbReference type="Gene3D" id="4.10.240.10">
    <property type="entry name" value="Zn(2)-C6 fungal-type DNA-binding domain"/>
    <property type="match status" value="1"/>
</dbReference>
<reference evidence="8" key="2">
    <citation type="journal article" date="2010" name="Nature">
        <title>Comparative genomics reveals mobile pathogenicity chromosomes in Fusarium.</title>
        <authorList>
            <person name="Ma L.J."/>
            <person name="van der Does H.C."/>
            <person name="Borkovich K.A."/>
            <person name="Coleman J.J."/>
            <person name="Daboussi M.J."/>
            <person name="Di Pietro A."/>
            <person name="Dufresne M."/>
            <person name="Freitag M."/>
            <person name="Grabherr M."/>
            <person name="Henrissat B."/>
            <person name="Houterman P.M."/>
            <person name="Kang S."/>
            <person name="Shim W.B."/>
            <person name="Woloshuk C."/>
            <person name="Xie X."/>
            <person name="Xu J.R."/>
            <person name="Antoniw J."/>
            <person name="Baker S.E."/>
            <person name="Bluhm B.H."/>
            <person name="Breakspear A."/>
            <person name="Brown D.W."/>
            <person name="Butchko R.A."/>
            <person name="Chapman S."/>
            <person name="Coulson R."/>
            <person name="Coutinho P.M."/>
            <person name="Danchin E.G."/>
            <person name="Diener A."/>
            <person name="Gale L.R."/>
            <person name="Gardiner D.M."/>
            <person name="Goff S."/>
            <person name="Hammond-Kosack K.E."/>
            <person name="Hilburn K."/>
            <person name="Hua-Van A."/>
            <person name="Jonkers W."/>
            <person name="Kazan K."/>
            <person name="Kodira C.D."/>
            <person name="Koehrsen M."/>
            <person name="Kumar L."/>
            <person name="Lee Y.H."/>
            <person name="Li L."/>
            <person name="Manners J.M."/>
            <person name="Miranda-Saavedra D."/>
            <person name="Mukherjee M."/>
            <person name="Park G."/>
            <person name="Park J."/>
            <person name="Park S.Y."/>
            <person name="Proctor R.H."/>
            <person name="Regev A."/>
            <person name="Ruiz-Roldan M.C."/>
            <person name="Sain D."/>
            <person name="Sakthikumar S."/>
            <person name="Sykes S."/>
            <person name="Schwartz D.C."/>
            <person name="Turgeon B.G."/>
            <person name="Wapinski I."/>
            <person name="Yoder O."/>
            <person name="Young S."/>
            <person name="Zeng Q."/>
            <person name="Zhou S."/>
            <person name="Galagan J."/>
            <person name="Cuomo C.A."/>
            <person name="Kistler H.C."/>
            <person name="Rep M."/>
        </authorList>
    </citation>
    <scope>NUCLEOTIDE SEQUENCE [LARGE SCALE GENOMIC DNA]</scope>
    <source>
        <strain evidence="8">4287</strain>
    </source>
</reference>
<dbReference type="GO" id="GO:0003677">
    <property type="term" value="F:DNA binding"/>
    <property type="evidence" value="ECO:0007669"/>
    <property type="project" value="UniProtKB-KW"/>
</dbReference>
<keyword evidence="1" id="KW-0479">Metal-binding</keyword>
<keyword evidence="3" id="KW-0805">Transcription regulation</keyword>
<dbReference type="SMART" id="SM00066">
    <property type="entry name" value="GAL4"/>
    <property type="match status" value="1"/>
</dbReference>
<dbReference type="PANTHER" id="PTHR36206">
    <property type="entry name" value="ASPERCRYPTIN BIOSYNTHESIS CLUSTER-SPECIFIC TRANSCRIPTION REGULATOR ATNN-RELATED"/>
    <property type="match status" value="1"/>
</dbReference>
<evidence type="ECO:0000313" key="8">
    <source>
        <dbReference type="EMBL" id="KNB00416.1"/>
    </source>
</evidence>
<protein>
    <recommendedName>
        <fullName evidence="7">Zn(2)-C6 fungal-type domain-containing protein</fullName>
    </recommendedName>
</protein>
<sequence length="562" mass="64696">MIPANALINTIQLGKPKRSGAPKSRSGCISCKRMHLRCDEAKPACSRCERSHRLCRYGEAAQKVIQPLTQPKVLLPKQGSTSHESFPLLLIQPRSSSLEPHEVPYFDLFRYQMAHDFGYTPCNLFWNKVIPREAMNDDCVKFSVLSVGALMQSLYRLGPRPYTGLKPFSDVSRASSDPTYRIALHYHSKAISALQARIKSNFATVSRRNTLINMFILFLFELMHGNTATADRMLTSSVELLRQKKDQLAEEVKEGFEPQQEPVYTAISNDEGLDQAERILPRLQVFFSLNSCFFPLQRDCWSRFSTQAIPCTVPSTKTDFNQFAALWNSFITRAVIFVVKILQDRSYCDAFHRASLMARRDMFLKQLRQWEIVIIERLDVEKDTVAKNTTKTFHVGQKVVYILLNCCLDPMETEYDKYDNVFAEIMEMMHSVESTSGPSTRIETVLDIYVLPVLNFVSQKCRNKAIRLDSLNLFEKMTSTMGGWETRASLLARRHLMAIEEDGRDENGVIPAGCRYIWTDISWDKDQSYLDVYFHEAGYRTLCNKVIEDKVYLEEREEFVSR</sequence>
<dbReference type="GO" id="GO:0008270">
    <property type="term" value="F:zinc ion binding"/>
    <property type="evidence" value="ECO:0007669"/>
    <property type="project" value="InterPro"/>
</dbReference>